<dbReference type="EMBL" id="BARV01012750">
    <property type="protein sequence ID" value="GAI07501.1"/>
    <property type="molecule type" value="Genomic_DNA"/>
</dbReference>
<dbReference type="AlphaFoldDB" id="X1LNW2"/>
<accession>X1LNW2</accession>
<reference evidence="1" key="1">
    <citation type="journal article" date="2014" name="Front. Microbiol.">
        <title>High frequency of phylogenetically diverse reductive dehalogenase-homologous genes in deep subseafloor sedimentary metagenomes.</title>
        <authorList>
            <person name="Kawai M."/>
            <person name="Futagami T."/>
            <person name="Toyoda A."/>
            <person name="Takaki Y."/>
            <person name="Nishi S."/>
            <person name="Hori S."/>
            <person name="Arai W."/>
            <person name="Tsubouchi T."/>
            <person name="Morono Y."/>
            <person name="Uchiyama I."/>
            <person name="Ito T."/>
            <person name="Fujiyama A."/>
            <person name="Inagaki F."/>
            <person name="Takami H."/>
        </authorList>
    </citation>
    <scope>NUCLEOTIDE SEQUENCE</scope>
    <source>
        <strain evidence="1">Expedition CK06-06</strain>
    </source>
</reference>
<evidence type="ECO:0000313" key="1">
    <source>
        <dbReference type="EMBL" id="GAI07501.1"/>
    </source>
</evidence>
<gene>
    <name evidence="1" type="ORF">S06H3_23453</name>
</gene>
<comment type="caution">
    <text evidence="1">The sequence shown here is derived from an EMBL/GenBank/DDBJ whole genome shotgun (WGS) entry which is preliminary data.</text>
</comment>
<sequence>MKGAPPYRRRIITVDGLRDFREEAYIPLEWKAVGNELYVTWEDITGVPRPQRATPVVRGR</sequence>
<name>X1LNW2_9ZZZZ</name>
<protein>
    <submittedName>
        <fullName evidence="1">Uncharacterized protein</fullName>
    </submittedName>
</protein>
<proteinExistence type="predicted"/>
<organism evidence="1">
    <name type="scientific">marine sediment metagenome</name>
    <dbReference type="NCBI Taxonomy" id="412755"/>
    <lineage>
        <taxon>unclassified sequences</taxon>
        <taxon>metagenomes</taxon>
        <taxon>ecological metagenomes</taxon>
    </lineage>
</organism>